<organism evidence="2 3">
    <name type="scientific">Eptatretus burgeri</name>
    <name type="common">Inshore hagfish</name>
    <dbReference type="NCBI Taxonomy" id="7764"/>
    <lineage>
        <taxon>Eukaryota</taxon>
        <taxon>Metazoa</taxon>
        <taxon>Chordata</taxon>
        <taxon>Craniata</taxon>
        <taxon>Vertebrata</taxon>
        <taxon>Cyclostomata</taxon>
        <taxon>Myxini</taxon>
        <taxon>Myxiniformes</taxon>
        <taxon>Myxinidae</taxon>
        <taxon>Eptatretinae</taxon>
        <taxon>Eptatretus</taxon>
    </lineage>
</organism>
<keyword evidence="3" id="KW-1185">Reference proteome</keyword>
<feature type="region of interest" description="Disordered" evidence="1">
    <location>
        <begin position="113"/>
        <end position="161"/>
    </location>
</feature>
<evidence type="ECO:0000256" key="1">
    <source>
        <dbReference type="SAM" id="MobiDB-lite"/>
    </source>
</evidence>
<proteinExistence type="predicted"/>
<evidence type="ECO:0000313" key="3">
    <source>
        <dbReference type="Proteomes" id="UP000694388"/>
    </source>
</evidence>
<reference evidence="2" key="2">
    <citation type="submission" date="2025-09" db="UniProtKB">
        <authorList>
            <consortium name="Ensembl"/>
        </authorList>
    </citation>
    <scope>IDENTIFICATION</scope>
</reference>
<protein>
    <submittedName>
        <fullName evidence="2">Uncharacterized protein</fullName>
    </submittedName>
</protein>
<accession>A0A8C4QIA5</accession>
<reference evidence="2" key="1">
    <citation type="submission" date="2025-08" db="UniProtKB">
        <authorList>
            <consortium name="Ensembl"/>
        </authorList>
    </citation>
    <scope>IDENTIFICATION</scope>
</reference>
<dbReference type="Ensembl" id="ENSEBUT00000016444.1">
    <property type="protein sequence ID" value="ENSEBUP00000015868.1"/>
    <property type="gene ID" value="ENSEBUG00000009989.1"/>
</dbReference>
<dbReference type="AlphaFoldDB" id="A0A8C4QIA5"/>
<dbReference type="Proteomes" id="UP000694388">
    <property type="component" value="Unplaced"/>
</dbReference>
<evidence type="ECO:0000313" key="2">
    <source>
        <dbReference type="Ensembl" id="ENSEBUP00000015868.1"/>
    </source>
</evidence>
<sequence>MSPPYFRRALKVRQHSPSGKTTKSGITSHLHSFIPLLPRLWNKLPHSVQSHSSLQAFKTVCCYGCGVWCVKNNPASRRVKFVLEDGVRNDLCDSSQQSFTDSGLGDPEAQQLATRSTSSGMSAALKGPGSQLTAPLLSDSRYERTTPDGCTGESEHPESGEIRFNTLSVSVMHTRNPQMFHV</sequence>
<name>A0A8C4QIA5_EPTBU</name>